<dbReference type="PANTHER" id="PTHR37483:SF1">
    <property type="entry name" value="UPF0125 PROTEIN RATB"/>
    <property type="match status" value="1"/>
</dbReference>
<comment type="similarity">
    <text evidence="1 2">Belongs to the UPF0125 (RnfH) family.</text>
</comment>
<dbReference type="OrthoDB" id="9796575at2"/>
<dbReference type="Gene3D" id="3.10.20.280">
    <property type="entry name" value="RnfH-like"/>
    <property type="match status" value="1"/>
</dbReference>
<protein>
    <recommendedName>
        <fullName evidence="2">UPF0125 protein SAMN05444584_0025</fullName>
    </recommendedName>
</protein>
<gene>
    <name evidence="3" type="ORF">SAMN05444584_0025</name>
</gene>
<sequence>MSSWVWVAYVHEAEQFHLQVPFNQGMTALDAIQASGIEQHVTLATPWMLGIFGERVDAQQLLSAGDRVEIYRALTINPKDIRRHRATNHPIKSNRLKRSV</sequence>
<proteinExistence type="inferred from homology"/>
<dbReference type="RefSeq" id="WP_088822132.1">
    <property type="nucleotide sequence ID" value="NZ_FZLN01000001.1"/>
</dbReference>
<evidence type="ECO:0000256" key="1">
    <source>
        <dbReference type="ARBA" id="ARBA00010645"/>
    </source>
</evidence>
<dbReference type="AlphaFoldDB" id="A0A217ECU3"/>
<dbReference type="PANTHER" id="PTHR37483">
    <property type="entry name" value="UPF0125 PROTEIN RATB"/>
    <property type="match status" value="1"/>
</dbReference>
<keyword evidence="4" id="KW-1185">Reference proteome</keyword>
<reference evidence="4" key="1">
    <citation type="submission" date="2017-06" db="EMBL/GenBank/DDBJ databases">
        <authorList>
            <person name="Varghese N."/>
            <person name="Submissions S."/>
        </authorList>
    </citation>
    <scope>NUCLEOTIDE SEQUENCE [LARGE SCALE GENOMIC DNA]</scope>
    <source>
        <strain evidence="4">ANC 5114</strain>
    </source>
</reference>
<evidence type="ECO:0000313" key="4">
    <source>
        <dbReference type="Proteomes" id="UP000243463"/>
    </source>
</evidence>
<evidence type="ECO:0000313" key="3">
    <source>
        <dbReference type="EMBL" id="SNQ28117.1"/>
    </source>
</evidence>
<evidence type="ECO:0000256" key="2">
    <source>
        <dbReference type="HAMAP-Rule" id="MF_00460"/>
    </source>
</evidence>
<dbReference type="InterPro" id="IPR037021">
    <property type="entry name" value="RnfH_sf"/>
</dbReference>
<dbReference type="SUPFAM" id="SSF54285">
    <property type="entry name" value="MoaD/ThiS"/>
    <property type="match status" value="1"/>
</dbReference>
<name>A0A217ECU3_9GAMM</name>
<dbReference type="EMBL" id="FZLN01000001">
    <property type="protein sequence ID" value="SNQ28117.1"/>
    <property type="molecule type" value="Genomic_DNA"/>
</dbReference>
<dbReference type="Pfam" id="PF03658">
    <property type="entry name" value="Ub-RnfH"/>
    <property type="match status" value="1"/>
</dbReference>
<accession>A0A217ECU3</accession>
<organism evidence="3 4">
    <name type="scientific">Acinetobacter apis</name>
    <dbReference type="NCBI Taxonomy" id="1229165"/>
    <lineage>
        <taxon>Bacteria</taxon>
        <taxon>Pseudomonadati</taxon>
        <taxon>Pseudomonadota</taxon>
        <taxon>Gammaproteobacteria</taxon>
        <taxon>Moraxellales</taxon>
        <taxon>Moraxellaceae</taxon>
        <taxon>Acinetobacter</taxon>
    </lineage>
</organism>
<dbReference type="HAMAP" id="MF_00460">
    <property type="entry name" value="UPF0125_RnfH"/>
    <property type="match status" value="1"/>
</dbReference>
<dbReference type="InterPro" id="IPR005346">
    <property type="entry name" value="RnfH"/>
</dbReference>
<dbReference type="Proteomes" id="UP000243463">
    <property type="component" value="Unassembled WGS sequence"/>
</dbReference>
<dbReference type="InterPro" id="IPR016155">
    <property type="entry name" value="Mopterin_synth/thiamin_S_b"/>
</dbReference>